<evidence type="ECO:0000313" key="2">
    <source>
        <dbReference type="Proteomes" id="UP000034588"/>
    </source>
</evidence>
<name>A0A0G1W2H2_9BACT</name>
<dbReference type="EMBL" id="LCQD01000006">
    <property type="protein sequence ID" value="KKW12956.1"/>
    <property type="molecule type" value="Genomic_DNA"/>
</dbReference>
<proteinExistence type="predicted"/>
<protein>
    <submittedName>
        <fullName evidence="1">Uncharacterized protein</fullName>
    </submittedName>
</protein>
<dbReference type="AlphaFoldDB" id="A0A0G1W2H2"/>
<gene>
    <name evidence="1" type="ORF">UY48_C0006G0009</name>
</gene>
<comment type="caution">
    <text evidence="1">The sequence shown here is derived from an EMBL/GenBank/DDBJ whole genome shotgun (WGS) entry which is preliminary data.</text>
</comment>
<reference evidence="1 2" key="1">
    <citation type="journal article" date="2015" name="Nature">
        <title>rRNA introns, odd ribosomes, and small enigmatic genomes across a large radiation of phyla.</title>
        <authorList>
            <person name="Brown C.T."/>
            <person name="Hug L.A."/>
            <person name="Thomas B.C."/>
            <person name="Sharon I."/>
            <person name="Castelle C.J."/>
            <person name="Singh A."/>
            <person name="Wilkins M.J."/>
            <person name="Williams K.H."/>
            <person name="Banfield J.F."/>
        </authorList>
    </citation>
    <scope>NUCLEOTIDE SEQUENCE [LARGE SCALE GENOMIC DNA]</scope>
</reference>
<organism evidence="1 2">
    <name type="scientific">Candidatus Gottesmanbacteria bacterium GW2011_GWB1_49_7</name>
    <dbReference type="NCBI Taxonomy" id="1618448"/>
    <lineage>
        <taxon>Bacteria</taxon>
        <taxon>Candidatus Gottesmaniibacteriota</taxon>
    </lineage>
</organism>
<accession>A0A0G1W2H2</accession>
<sequence>MAKLVYLLNLQEFCDYEESHGILHTAMGGVRQRIFRMRNQPEAREAATEAPSVITPGGWAGIRTETVDGVIQIHRMGPTIIHCGVTDERIIMQLEAMDAILAWAQERNDRVWWG</sequence>
<evidence type="ECO:0000313" key="1">
    <source>
        <dbReference type="EMBL" id="KKW12956.1"/>
    </source>
</evidence>
<dbReference type="Proteomes" id="UP000034588">
    <property type="component" value="Unassembled WGS sequence"/>
</dbReference>